<dbReference type="PANTHER" id="PTHR43133:SF8">
    <property type="entry name" value="RNA POLYMERASE SIGMA FACTOR HI_1459-RELATED"/>
    <property type="match status" value="1"/>
</dbReference>
<comment type="similarity">
    <text evidence="1">Belongs to the sigma-70 factor family. ECF subfamily.</text>
</comment>
<gene>
    <name evidence="7" type="ORF">CIL05_17120</name>
</gene>
<evidence type="ECO:0000313" key="7">
    <source>
        <dbReference type="EMBL" id="PAV28354.1"/>
    </source>
</evidence>
<dbReference type="GO" id="GO:0016987">
    <property type="term" value="F:sigma factor activity"/>
    <property type="evidence" value="ECO:0007669"/>
    <property type="project" value="UniProtKB-KW"/>
</dbReference>
<dbReference type="Pfam" id="PF04542">
    <property type="entry name" value="Sigma70_r2"/>
    <property type="match status" value="1"/>
</dbReference>
<proteinExistence type="inferred from homology"/>
<keyword evidence="5" id="KW-0804">Transcription</keyword>
<reference evidence="7 8" key="1">
    <citation type="submission" date="2017-08" db="EMBL/GenBank/DDBJ databases">
        <title>Virgibacillus indicus sp. nov. and Virgibacillus profoundi sp. nov, two moderately halophilic bacteria isolated from marine sediment by using the Microfluidic Streak Plate.</title>
        <authorList>
            <person name="Xu B."/>
            <person name="Hu B."/>
            <person name="Wang J."/>
            <person name="Zhu Y."/>
            <person name="Huang L."/>
            <person name="Du W."/>
            <person name="Huang Y."/>
        </authorList>
    </citation>
    <scope>NUCLEOTIDE SEQUENCE [LARGE SCALE GENOMIC DNA]</scope>
    <source>
        <strain evidence="7 8">IO3-P3-H5</strain>
    </source>
</reference>
<dbReference type="Proteomes" id="UP000218887">
    <property type="component" value="Unassembled WGS sequence"/>
</dbReference>
<keyword evidence="3" id="KW-0731">Sigma factor</keyword>
<evidence type="ECO:0000256" key="5">
    <source>
        <dbReference type="ARBA" id="ARBA00023163"/>
    </source>
</evidence>
<dbReference type="GO" id="GO:0006352">
    <property type="term" value="P:DNA-templated transcription initiation"/>
    <property type="evidence" value="ECO:0007669"/>
    <property type="project" value="InterPro"/>
</dbReference>
<dbReference type="Gene3D" id="1.10.1740.10">
    <property type="match status" value="1"/>
</dbReference>
<comment type="caution">
    <text evidence="7">The sequence shown here is derived from an EMBL/GenBank/DDBJ whole genome shotgun (WGS) entry which is preliminary data.</text>
</comment>
<evidence type="ECO:0000256" key="4">
    <source>
        <dbReference type="ARBA" id="ARBA00023125"/>
    </source>
</evidence>
<dbReference type="InterPro" id="IPR014284">
    <property type="entry name" value="RNA_pol_sigma-70_dom"/>
</dbReference>
<organism evidence="7 8">
    <name type="scientific">Virgibacillus profundi</name>
    <dbReference type="NCBI Taxonomy" id="2024555"/>
    <lineage>
        <taxon>Bacteria</taxon>
        <taxon>Bacillati</taxon>
        <taxon>Bacillota</taxon>
        <taxon>Bacilli</taxon>
        <taxon>Bacillales</taxon>
        <taxon>Bacillaceae</taxon>
        <taxon>Virgibacillus</taxon>
    </lineage>
</organism>
<dbReference type="InterPro" id="IPR013324">
    <property type="entry name" value="RNA_pol_sigma_r3/r4-like"/>
</dbReference>
<name>A0A2A2IAP0_9BACI</name>
<dbReference type="RefSeq" id="WP_095656770.1">
    <property type="nucleotide sequence ID" value="NZ_NPOA01000013.1"/>
</dbReference>
<evidence type="ECO:0000256" key="1">
    <source>
        <dbReference type="ARBA" id="ARBA00010641"/>
    </source>
</evidence>
<dbReference type="InterPro" id="IPR007627">
    <property type="entry name" value="RNA_pol_sigma70_r2"/>
</dbReference>
<dbReference type="InterPro" id="IPR013325">
    <property type="entry name" value="RNA_pol_sigma_r2"/>
</dbReference>
<dbReference type="SUPFAM" id="SSF88946">
    <property type="entry name" value="Sigma2 domain of RNA polymerase sigma factors"/>
    <property type="match status" value="1"/>
</dbReference>
<dbReference type="InterPro" id="IPR036388">
    <property type="entry name" value="WH-like_DNA-bd_sf"/>
</dbReference>
<keyword evidence="2" id="KW-0805">Transcription regulation</keyword>
<evidence type="ECO:0000256" key="3">
    <source>
        <dbReference type="ARBA" id="ARBA00023082"/>
    </source>
</evidence>
<evidence type="ECO:0000256" key="2">
    <source>
        <dbReference type="ARBA" id="ARBA00023015"/>
    </source>
</evidence>
<dbReference type="NCBIfam" id="TIGR02937">
    <property type="entry name" value="sigma70-ECF"/>
    <property type="match status" value="1"/>
</dbReference>
<accession>A0A2A2IAP0</accession>
<dbReference type="OrthoDB" id="9783788at2"/>
<evidence type="ECO:0000313" key="8">
    <source>
        <dbReference type="Proteomes" id="UP000218887"/>
    </source>
</evidence>
<evidence type="ECO:0000259" key="6">
    <source>
        <dbReference type="Pfam" id="PF04542"/>
    </source>
</evidence>
<dbReference type="AlphaFoldDB" id="A0A2A2IAP0"/>
<dbReference type="SUPFAM" id="SSF88659">
    <property type="entry name" value="Sigma3 and sigma4 domains of RNA polymerase sigma factors"/>
    <property type="match status" value="1"/>
</dbReference>
<dbReference type="EMBL" id="NPOA01000013">
    <property type="protein sequence ID" value="PAV28354.1"/>
    <property type="molecule type" value="Genomic_DNA"/>
</dbReference>
<feature type="domain" description="RNA polymerase sigma-70 region 2" evidence="6">
    <location>
        <begin position="13"/>
        <end position="78"/>
    </location>
</feature>
<dbReference type="InterPro" id="IPR039425">
    <property type="entry name" value="RNA_pol_sigma-70-like"/>
</dbReference>
<dbReference type="GO" id="GO:0003677">
    <property type="term" value="F:DNA binding"/>
    <property type="evidence" value="ECO:0007669"/>
    <property type="project" value="UniProtKB-KW"/>
</dbReference>
<keyword evidence="4" id="KW-0238">DNA-binding</keyword>
<keyword evidence="8" id="KW-1185">Reference proteome</keyword>
<sequence length="172" mass="21610">MNKELQFTFEEIFKQNERRIYYHIHKLRIDDPHQEFYQEGLYAMWNAYKTYQTDKGILSTYFNYIIRNRLIDLYRNKTKQKQHEIFTKSELEALDIHIEKVKEPFLWKMLQSELTENQWKWVNYRIRLEMSVKEIAEVEHVSIDTVKYWGRQVRQRLRNERYRKLLLDRRII</sequence>
<protein>
    <recommendedName>
        <fullName evidence="6">RNA polymerase sigma-70 region 2 domain-containing protein</fullName>
    </recommendedName>
</protein>
<dbReference type="PANTHER" id="PTHR43133">
    <property type="entry name" value="RNA POLYMERASE ECF-TYPE SIGMA FACTO"/>
    <property type="match status" value="1"/>
</dbReference>
<dbReference type="Gene3D" id="1.10.10.10">
    <property type="entry name" value="Winged helix-like DNA-binding domain superfamily/Winged helix DNA-binding domain"/>
    <property type="match status" value="1"/>
</dbReference>